<protein>
    <submittedName>
        <fullName evidence="1">Uncharacterized protein</fullName>
    </submittedName>
</protein>
<dbReference type="EMBL" id="AFZX01000118">
    <property type="protein sequence ID" value="EHL04791.1"/>
    <property type="molecule type" value="Genomic_DNA"/>
</dbReference>
<dbReference type="AlphaFoldDB" id="G9XUB4"/>
<proteinExistence type="predicted"/>
<comment type="caution">
    <text evidence="1">The sequence shown here is derived from an EMBL/GenBank/DDBJ whole genome shotgun (WGS) entry which is preliminary data.</text>
</comment>
<dbReference type="HOGENOM" id="CLU_3269029_0_0_9"/>
<gene>
    <name evidence="1" type="ORF">HMPREF0322_04572</name>
</gene>
<sequence length="41" mass="4598">MTNPRPLTPLSLRLERGFGADLHLYAIANQSLPRLDIRPLA</sequence>
<name>G9XUB4_DESHA</name>
<dbReference type="Proteomes" id="UP000004416">
    <property type="component" value="Unassembled WGS sequence"/>
</dbReference>
<evidence type="ECO:0000313" key="1">
    <source>
        <dbReference type="EMBL" id="EHL04791.1"/>
    </source>
</evidence>
<evidence type="ECO:0000313" key="2">
    <source>
        <dbReference type="Proteomes" id="UP000004416"/>
    </source>
</evidence>
<accession>G9XUB4</accession>
<reference evidence="1 2" key="1">
    <citation type="submission" date="2011-08" db="EMBL/GenBank/DDBJ databases">
        <authorList>
            <person name="Weinstock G."/>
            <person name="Sodergren E."/>
            <person name="Clifton S."/>
            <person name="Fulton L."/>
            <person name="Fulton B."/>
            <person name="Courtney L."/>
            <person name="Fronick C."/>
            <person name="Harrison M."/>
            <person name="Strong C."/>
            <person name="Farmer C."/>
            <person name="Delahaunty K."/>
            <person name="Markovic C."/>
            <person name="Hall O."/>
            <person name="Minx P."/>
            <person name="Tomlinson C."/>
            <person name="Mitreva M."/>
            <person name="Hou S."/>
            <person name="Chen J."/>
            <person name="Wollam A."/>
            <person name="Pepin K.H."/>
            <person name="Johnson M."/>
            <person name="Bhonagiri V."/>
            <person name="Zhang X."/>
            <person name="Suruliraj S."/>
            <person name="Warren W."/>
            <person name="Chinwalla A."/>
            <person name="Mardis E.R."/>
            <person name="Wilson R.K."/>
        </authorList>
    </citation>
    <scope>NUCLEOTIDE SEQUENCE [LARGE SCALE GENOMIC DNA]</scope>
    <source>
        <strain evidence="1 2">DP7</strain>
    </source>
</reference>
<organism evidence="1 2">
    <name type="scientific">Desulfitobacterium hafniense DP7</name>
    <dbReference type="NCBI Taxonomy" id="537010"/>
    <lineage>
        <taxon>Bacteria</taxon>
        <taxon>Bacillati</taxon>
        <taxon>Bacillota</taxon>
        <taxon>Clostridia</taxon>
        <taxon>Eubacteriales</taxon>
        <taxon>Desulfitobacteriaceae</taxon>
        <taxon>Desulfitobacterium</taxon>
    </lineage>
</organism>